<dbReference type="Pfam" id="PF00528">
    <property type="entry name" value="BPD_transp_1"/>
    <property type="match status" value="2"/>
</dbReference>
<keyword evidence="2 8" id="KW-0813">Transport</keyword>
<feature type="transmembrane region" description="Helical" evidence="8">
    <location>
        <begin position="190"/>
        <end position="215"/>
    </location>
</feature>
<dbReference type="SUPFAM" id="SSF161098">
    <property type="entry name" value="MetI-like"/>
    <property type="match status" value="2"/>
</dbReference>
<feature type="domain" description="ABC transmembrane type-1" evidence="9">
    <location>
        <begin position="72"/>
        <end position="253"/>
    </location>
</feature>
<dbReference type="EMBL" id="JBHRWO010000015">
    <property type="protein sequence ID" value="MFC3494357.1"/>
    <property type="molecule type" value="Genomic_DNA"/>
</dbReference>
<dbReference type="InterPro" id="IPR000515">
    <property type="entry name" value="MetI-like"/>
</dbReference>
<evidence type="ECO:0000256" key="2">
    <source>
        <dbReference type="ARBA" id="ARBA00022448"/>
    </source>
</evidence>
<keyword evidence="4" id="KW-0997">Cell inner membrane</keyword>
<comment type="caution">
    <text evidence="10">The sequence shown here is derived from an EMBL/GenBank/DDBJ whole genome shotgun (WGS) entry which is preliminary data.</text>
</comment>
<feature type="transmembrane region" description="Helical" evidence="8">
    <location>
        <begin position="29"/>
        <end position="49"/>
    </location>
</feature>
<name>A0ABV7Q5D9_9ACTN</name>
<feature type="transmembrane region" description="Helical" evidence="8">
    <location>
        <begin position="286"/>
        <end position="307"/>
    </location>
</feature>
<feature type="transmembrane region" description="Helical" evidence="8">
    <location>
        <begin position="398"/>
        <end position="418"/>
    </location>
</feature>
<proteinExistence type="inferred from homology"/>
<dbReference type="Gene3D" id="1.10.3720.10">
    <property type="entry name" value="MetI-like"/>
    <property type="match status" value="2"/>
</dbReference>
<dbReference type="CDD" id="cd06261">
    <property type="entry name" value="TM_PBP2"/>
    <property type="match status" value="2"/>
</dbReference>
<feature type="transmembrane region" description="Helical" evidence="8">
    <location>
        <begin position="137"/>
        <end position="160"/>
    </location>
</feature>
<evidence type="ECO:0000259" key="9">
    <source>
        <dbReference type="PROSITE" id="PS50928"/>
    </source>
</evidence>
<feature type="transmembrane region" description="Helical" evidence="8">
    <location>
        <begin position="235"/>
        <end position="258"/>
    </location>
</feature>
<dbReference type="PANTHER" id="PTHR43357">
    <property type="entry name" value="INNER MEMBRANE ABC TRANSPORTER PERMEASE PROTEIN YDCV"/>
    <property type="match status" value="1"/>
</dbReference>
<dbReference type="PROSITE" id="PS50928">
    <property type="entry name" value="ABC_TM1"/>
    <property type="match status" value="2"/>
</dbReference>
<organism evidence="10 11">
    <name type="scientific">Glycomyces rhizosphaerae</name>
    <dbReference type="NCBI Taxonomy" id="2054422"/>
    <lineage>
        <taxon>Bacteria</taxon>
        <taxon>Bacillati</taxon>
        <taxon>Actinomycetota</taxon>
        <taxon>Actinomycetes</taxon>
        <taxon>Glycomycetales</taxon>
        <taxon>Glycomycetaceae</taxon>
        <taxon>Glycomyces</taxon>
    </lineage>
</organism>
<gene>
    <name evidence="10" type="ORF">ACFO8M_17875</name>
</gene>
<feature type="transmembrane region" description="Helical" evidence="8">
    <location>
        <begin position="110"/>
        <end position="131"/>
    </location>
</feature>
<evidence type="ECO:0000313" key="11">
    <source>
        <dbReference type="Proteomes" id="UP001595712"/>
    </source>
</evidence>
<keyword evidence="3" id="KW-1003">Cell membrane</keyword>
<evidence type="ECO:0000256" key="4">
    <source>
        <dbReference type="ARBA" id="ARBA00022519"/>
    </source>
</evidence>
<evidence type="ECO:0000256" key="6">
    <source>
        <dbReference type="ARBA" id="ARBA00022989"/>
    </source>
</evidence>
<evidence type="ECO:0000256" key="5">
    <source>
        <dbReference type="ARBA" id="ARBA00022692"/>
    </source>
</evidence>
<feature type="transmembrane region" description="Helical" evidence="8">
    <location>
        <begin position="364"/>
        <end position="386"/>
    </location>
</feature>
<dbReference type="RefSeq" id="WP_387978027.1">
    <property type="nucleotide sequence ID" value="NZ_JBHRWO010000015.1"/>
</dbReference>
<keyword evidence="5 8" id="KW-0812">Transmembrane</keyword>
<keyword evidence="6 8" id="KW-1133">Transmembrane helix</keyword>
<feature type="transmembrane region" description="Helical" evidence="8">
    <location>
        <begin position="495"/>
        <end position="519"/>
    </location>
</feature>
<evidence type="ECO:0000256" key="7">
    <source>
        <dbReference type="ARBA" id="ARBA00023136"/>
    </source>
</evidence>
<dbReference type="PANTHER" id="PTHR43357:SF3">
    <property type="entry name" value="FE(3+)-TRANSPORT SYSTEM PERMEASE PROTEIN FBPB 2"/>
    <property type="match status" value="1"/>
</dbReference>
<evidence type="ECO:0000256" key="3">
    <source>
        <dbReference type="ARBA" id="ARBA00022475"/>
    </source>
</evidence>
<dbReference type="InterPro" id="IPR035906">
    <property type="entry name" value="MetI-like_sf"/>
</dbReference>
<comment type="subcellular location">
    <subcellularLocation>
        <location evidence="1">Cell inner membrane</location>
        <topology evidence="1">Multi-pass membrane protein</topology>
    </subcellularLocation>
    <subcellularLocation>
        <location evidence="8">Cell membrane</location>
        <topology evidence="8">Multi-pass membrane protein</topology>
    </subcellularLocation>
</comment>
<reference evidence="11" key="1">
    <citation type="journal article" date="2019" name="Int. J. Syst. Evol. Microbiol.">
        <title>The Global Catalogue of Microorganisms (GCM) 10K type strain sequencing project: providing services to taxonomists for standard genome sequencing and annotation.</title>
        <authorList>
            <consortium name="The Broad Institute Genomics Platform"/>
            <consortium name="The Broad Institute Genome Sequencing Center for Infectious Disease"/>
            <person name="Wu L."/>
            <person name="Ma J."/>
        </authorList>
    </citation>
    <scope>NUCLEOTIDE SEQUENCE [LARGE SCALE GENOMIC DNA]</scope>
    <source>
        <strain evidence="11">CGMCC 4.7396</strain>
    </source>
</reference>
<comment type="similarity">
    <text evidence="8">Belongs to the binding-protein-dependent transport system permease family.</text>
</comment>
<keyword evidence="7 8" id="KW-0472">Membrane</keyword>
<evidence type="ECO:0000256" key="1">
    <source>
        <dbReference type="ARBA" id="ARBA00004429"/>
    </source>
</evidence>
<sequence length="528" mass="55656">MTSTTADRDRAATSRPGPALLRRAGSAAAWLWCLPAVIAALVPVAYLAWRTTEAGGAAVLEQLARPRLTQMTVNTLLLSAAVTAACLVIGTATAYLVSRTDLRARTAVNLAASLPLAVPTYVAAFSWRAAFPGTEGFWISALVLTVSSFPYVHLPVAAALSRTDPALEEQSRILGDGPWRTFFKVTLRQIAPAAVAGALLCALYVFHDFGAVSILRYETFTTAIYSAWRLGFDRTGALVLSTALAVLALILLGGEWAATAPGRRARRESSSGREPARLRLGRAAPLAYLGLAGLTVLSLGVPAWSLIRWTLDGVSTTDPAEVWTAAWTSLSLSAAAATLTMALVVPVGLYVARHRSPLAAVTERLVYLGYALPGVVIGLSLVFLAINLDWVYERFYQSVPLLVFGYAVLLLPLGMGAVKASAAQASPQLGQVAASLGAGPVRRFATITLPLTAPGIAAGAALVFLTAMKELPATLLLRPAGTETLATRLWTYTDVAAFSAAAPYAALIVVSSAVPIWLLSRRIGRLRP</sequence>
<feature type="transmembrane region" description="Helical" evidence="8">
    <location>
        <begin position="327"/>
        <end position="352"/>
    </location>
</feature>
<feature type="transmembrane region" description="Helical" evidence="8">
    <location>
        <begin position="444"/>
        <end position="468"/>
    </location>
</feature>
<keyword evidence="11" id="KW-1185">Reference proteome</keyword>
<feature type="transmembrane region" description="Helical" evidence="8">
    <location>
        <begin position="76"/>
        <end position="98"/>
    </location>
</feature>
<feature type="domain" description="ABC transmembrane type-1" evidence="9">
    <location>
        <begin position="326"/>
        <end position="520"/>
    </location>
</feature>
<evidence type="ECO:0000313" key="10">
    <source>
        <dbReference type="EMBL" id="MFC3494357.1"/>
    </source>
</evidence>
<accession>A0ABV7Q5D9</accession>
<evidence type="ECO:0000256" key="8">
    <source>
        <dbReference type="RuleBase" id="RU363032"/>
    </source>
</evidence>
<protein>
    <submittedName>
        <fullName evidence="10">ABC transporter permease</fullName>
    </submittedName>
</protein>
<dbReference type="Proteomes" id="UP001595712">
    <property type="component" value="Unassembled WGS sequence"/>
</dbReference>